<accession>A0A2L0FA51</accession>
<organism evidence="2 3">
    <name type="scientific">Sorangium cellulosum</name>
    <name type="common">Polyangium cellulosum</name>
    <dbReference type="NCBI Taxonomy" id="56"/>
    <lineage>
        <taxon>Bacteria</taxon>
        <taxon>Pseudomonadati</taxon>
        <taxon>Myxococcota</taxon>
        <taxon>Polyangia</taxon>
        <taxon>Polyangiales</taxon>
        <taxon>Polyangiaceae</taxon>
        <taxon>Sorangium</taxon>
    </lineage>
</organism>
<dbReference type="SUPFAM" id="SSF53720">
    <property type="entry name" value="ALDH-like"/>
    <property type="match status" value="1"/>
</dbReference>
<keyword evidence="1" id="KW-0521">NADP</keyword>
<evidence type="ECO:0000313" key="3">
    <source>
        <dbReference type="Proteomes" id="UP000238348"/>
    </source>
</evidence>
<dbReference type="Pfam" id="PF05893">
    <property type="entry name" value="LuxC"/>
    <property type="match status" value="1"/>
</dbReference>
<gene>
    <name evidence="2" type="ORF">SOCE26_099060</name>
</gene>
<dbReference type="GO" id="GO:0003995">
    <property type="term" value="F:acyl-CoA dehydrogenase activity"/>
    <property type="evidence" value="ECO:0007669"/>
    <property type="project" value="InterPro"/>
</dbReference>
<dbReference type="OrthoDB" id="5510691at2"/>
<dbReference type="AlphaFoldDB" id="A0A2L0FA51"/>
<dbReference type="RefSeq" id="WP_104986241.1">
    <property type="nucleotide sequence ID" value="NZ_CP012673.1"/>
</dbReference>
<sequence length="380" mass="38210">MDAGAARRARVERAIAAGARIADPRDPLGEEARRRLPLTSGLSPEGVALALGRHLEVAPTRGELDALVASSGRARRCHVVLAANVCTAPLRAVAVATATAPEVLVRPSRRDPVVAELLVRALQADEAFARARGAIALVADLDLGGAAARAPGDAGDGALGDAERAEVLAELHIYGTDQTVAALRAQAGPGVIVRGHGAGLGIAVVGPGAMLAEAARDIAGDVVPFDQRGCLSPRFVLVEGPAERAEALARALHEALGEAGARIPRGPLDGATRAEIAMYRATLEAVGSLLEGDGHAVGLDPAPRSLLLPPAARVVHVAATSAEAAPSLLAPLGGAITAIGAGGGGRLAAAASAMAPRARVSALGAMQRPPLDGPVDLRTR</sequence>
<reference evidence="2 3" key="1">
    <citation type="submission" date="2015-09" db="EMBL/GenBank/DDBJ databases">
        <title>Sorangium comparison.</title>
        <authorList>
            <person name="Zaburannyi N."/>
            <person name="Bunk B."/>
            <person name="Overmann J."/>
            <person name="Mueller R."/>
        </authorList>
    </citation>
    <scope>NUCLEOTIDE SEQUENCE [LARGE SCALE GENOMIC DNA]</scope>
    <source>
        <strain evidence="2 3">So ce26</strain>
    </source>
</reference>
<dbReference type="GO" id="GO:0008218">
    <property type="term" value="P:bioluminescence"/>
    <property type="evidence" value="ECO:0007669"/>
    <property type="project" value="InterPro"/>
</dbReference>
<evidence type="ECO:0000256" key="1">
    <source>
        <dbReference type="ARBA" id="ARBA00022857"/>
    </source>
</evidence>
<protein>
    <submittedName>
        <fullName evidence="2">Proline dehydrogenase</fullName>
    </submittedName>
</protein>
<dbReference type="Proteomes" id="UP000238348">
    <property type="component" value="Chromosome"/>
</dbReference>
<dbReference type="InterPro" id="IPR008670">
    <property type="entry name" value="CoA_reduct_LuxC"/>
</dbReference>
<proteinExistence type="predicted"/>
<dbReference type="EMBL" id="CP012673">
    <property type="protein sequence ID" value="AUX48372.1"/>
    <property type="molecule type" value="Genomic_DNA"/>
</dbReference>
<evidence type="ECO:0000313" key="2">
    <source>
        <dbReference type="EMBL" id="AUX48372.1"/>
    </source>
</evidence>
<name>A0A2L0FA51_SORCE</name>
<dbReference type="InterPro" id="IPR016161">
    <property type="entry name" value="Ald_DH/histidinol_DH"/>
</dbReference>